<sequence>MGGIPPNEVTYYIQRPNVNTPDNPDEEIIIDDAEAGFVKGRDPADYLSVLRVSADSEEAYRDQKYFLVLRFVTLRR</sequence>
<organism evidence="1 2">
    <name type="scientific">Haloarcula amylolytica JCM 13557</name>
    <dbReference type="NCBI Taxonomy" id="1227452"/>
    <lineage>
        <taxon>Archaea</taxon>
        <taxon>Methanobacteriati</taxon>
        <taxon>Methanobacteriota</taxon>
        <taxon>Stenosarchaea group</taxon>
        <taxon>Halobacteria</taxon>
        <taxon>Halobacteriales</taxon>
        <taxon>Haloarculaceae</taxon>
        <taxon>Haloarcula</taxon>
    </lineage>
</organism>
<evidence type="ECO:0000313" key="1">
    <source>
        <dbReference type="EMBL" id="EMA18434.1"/>
    </source>
</evidence>
<reference evidence="1 2" key="1">
    <citation type="journal article" date="2014" name="PLoS Genet.">
        <title>Phylogenetically driven sequencing of extremely halophilic archaea reveals strategies for static and dynamic osmo-response.</title>
        <authorList>
            <person name="Becker E.A."/>
            <person name="Seitzer P.M."/>
            <person name="Tritt A."/>
            <person name="Larsen D."/>
            <person name="Krusor M."/>
            <person name="Yao A.I."/>
            <person name="Wu D."/>
            <person name="Madern D."/>
            <person name="Eisen J.A."/>
            <person name="Darling A.E."/>
            <person name="Facciotti M.T."/>
        </authorList>
    </citation>
    <scope>NUCLEOTIDE SEQUENCE [LARGE SCALE GENOMIC DNA]</scope>
    <source>
        <strain evidence="1 2">JCM 13557</strain>
    </source>
</reference>
<proteinExistence type="predicted"/>
<evidence type="ECO:0000313" key="2">
    <source>
        <dbReference type="Proteomes" id="UP000011623"/>
    </source>
</evidence>
<gene>
    <name evidence="1" type="ORF">C442_14235</name>
</gene>
<dbReference type="Proteomes" id="UP000011623">
    <property type="component" value="Unassembled WGS sequence"/>
</dbReference>
<keyword evidence="2" id="KW-1185">Reference proteome</keyword>
<protein>
    <submittedName>
        <fullName evidence="1">Uncharacterized protein</fullName>
    </submittedName>
</protein>
<comment type="caution">
    <text evidence="1">The sequence shown here is derived from an EMBL/GenBank/DDBJ whole genome shotgun (WGS) entry which is preliminary data.</text>
</comment>
<accession>M0KE14</accession>
<dbReference type="EMBL" id="AOLW01000032">
    <property type="protein sequence ID" value="EMA18434.1"/>
    <property type="molecule type" value="Genomic_DNA"/>
</dbReference>
<dbReference type="AlphaFoldDB" id="M0KE14"/>
<name>M0KE14_9EURY</name>